<dbReference type="Proteomes" id="UP000000752">
    <property type="component" value="Chromosome"/>
</dbReference>
<dbReference type="KEGG" id="pho:PH1872"/>
<reference evidence="1 2" key="1">
    <citation type="journal article" date="1998" name="DNA Res.">
        <title>Complete sequence and gene organization of the genome of a hyper-thermophilic archaebacterium, Pyrococcus horikoshii OT3.</title>
        <authorList>
            <person name="Kawarabayasi Y."/>
            <person name="Sawada M."/>
            <person name="Horikawa H."/>
            <person name="Haikawa Y."/>
            <person name="Hino Y."/>
            <person name="Yamamoto S."/>
            <person name="Sekine M."/>
            <person name="Baba S."/>
            <person name="Kosugi H."/>
            <person name="Hosoyama A."/>
            <person name="Nagai Y."/>
            <person name="Sakai M."/>
            <person name="Ogura K."/>
            <person name="Otuka R."/>
            <person name="Nakazawa H."/>
            <person name="Takamiya M."/>
            <person name="Ohfuku Y."/>
            <person name="Funahashi T."/>
            <person name="Tanaka T."/>
            <person name="Kudoh Y."/>
            <person name="Yamazaki J."/>
            <person name="Kushida N."/>
            <person name="Oguchi A."/>
            <person name="Aoki K."/>
            <person name="Nakamura Y."/>
            <person name="Robb T.F."/>
            <person name="Horikoshi K."/>
            <person name="Masuchi Y."/>
            <person name="Shizuya H."/>
            <person name="Kikuchi H."/>
        </authorList>
    </citation>
    <scope>NUCLEOTIDE SEQUENCE [LARGE SCALE GENOMIC DNA]</scope>
    <source>
        <strain evidence="2">ATCC 700860 / DSM 12428 / JCM 9974 / NBRC 100139 / OT-3</strain>
    </source>
</reference>
<dbReference type="EnsemblBacteria" id="BAA30994">
    <property type="protein sequence ID" value="BAA30994"/>
    <property type="gene ID" value="BAA30994"/>
</dbReference>
<dbReference type="EMBL" id="BA000001">
    <property type="protein sequence ID" value="BAA30994.1"/>
    <property type="molecule type" value="Genomic_DNA"/>
</dbReference>
<accession>O59548</accession>
<dbReference type="PIR" id="C71200">
    <property type="entry name" value="C71200"/>
</dbReference>
<name>O59548_PYRHO</name>
<organism evidence="1 2">
    <name type="scientific">Pyrococcus horikoshii (strain ATCC 700860 / DSM 12428 / JCM 9974 / NBRC 100139 / OT-3)</name>
    <dbReference type="NCBI Taxonomy" id="70601"/>
    <lineage>
        <taxon>Archaea</taxon>
        <taxon>Methanobacteriati</taxon>
        <taxon>Methanobacteriota</taxon>
        <taxon>Thermococci</taxon>
        <taxon>Thermococcales</taxon>
        <taxon>Thermococcaceae</taxon>
        <taxon>Pyrococcus</taxon>
    </lineage>
</organism>
<keyword evidence="2" id="KW-1185">Reference proteome</keyword>
<evidence type="ECO:0000313" key="1">
    <source>
        <dbReference type="EMBL" id="BAA30994.1"/>
    </source>
</evidence>
<sequence length="112" mass="13273">MYLTFFLFFMPSQCIKIYGKKKSGLFNRNSTNWTGFHSFLCTVVELLVLDDLDLWLGLSFVVHFEDVWTEACTDSVSNTGVLVNRNLPRHGHHRLYLFMNRYKSFVSFFRYP</sequence>
<dbReference type="STRING" id="70601.gene:9378878"/>
<gene>
    <name evidence="1" type="ordered locus">PH1872</name>
</gene>
<protein>
    <submittedName>
        <fullName evidence="1">Uncharacterized protein</fullName>
    </submittedName>
</protein>
<dbReference type="AlphaFoldDB" id="O59548"/>
<evidence type="ECO:0000313" key="2">
    <source>
        <dbReference type="Proteomes" id="UP000000752"/>
    </source>
</evidence>
<proteinExistence type="predicted"/>